<protein>
    <recommendedName>
        <fullName evidence="5">8-amino-7-oxononanoate synthase</fullName>
        <ecNumber evidence="5">2.3.1.47</ecNumber>
    </recommendedName>
    <alternativeName>
        <fullName evidence="9">7-keto-8-amino-pelargonic acid synthase</fullName>
    </alternativeName>
    <alternativeName>
        <fullName evidence="10">8-amino-7-ketopelargonate synthase</fullName>
    </alternativeName>
</protein>
<dbReference type="InterPro" id="IPR015421">
    <property type="entry name" value="PyrdxlP-dep_Trfase_major"/>
</dbReference>
<dbReference type="EC" id="2.3.1.47" evidence="5"/>
<dbReference type="InterPro" id="IPR050087">
    <property type="entry name" value="AON_synthase_class-II"/>
</dbReference>
<evidence type="ECO:0000313" key="13">
    <source>
        <dbReference type="EMBL" id="VAW74942.1"/>
    </source>
</evidence>
<dbReference type="InterPro" id="IPR015422">
    <property type="entry name" value="PyrdxlP-dep_Trfase_small"/>
</dbReference>
<dbReference type="Gene3D" id="3.40.640.10">
    <property type="entry name" value="Type I PLP-dependent aspartate aminotransferase-like (Major domain)"/>
    <property type="match status" value="1"/>
</dbReference>
<evidence type="ECO:0000256" key="1">
    <source>
        <dbReference type="ARBA" id="ARBA00001933"/>
    </source>
</evidence>
<evidence type="ECO:0000256" key="5">
    <source>
        <dbReference type="ARBA" id="ARBA00013187"/>
    </source>
</evidence>
<feature type="domain" description="Aminotransferase class I/classII large" evidence="12">
    <location>
        <begin position="38"/>
        <end position="378"/>
    </location>
</feature>
<evidence type="ECO:0000256" key="6">
    <source>
        <dbReference type="ARBA" id="ARBA00022679"/>
    </source>
</evidence>
<dbReference type="InterPro" id="IPR015424">
    <property type="entry name" value="PyrdxlP-dep_Trfase"/>
</dbReference>
<keyword evidence="8" id="KW-0663">Pyridoxal phosphate</keyword>
<dbReference type="AlphaFoldDB" id="A0A3B0YI19"/>
<reference evidence="13" key="1">
    <citation type="submission" date="2018-06" db="EMBL/GenBank/DDBJ databases">
        <authorList>
            <person name="Zhirakovskaya E."/>
        </authorList>
    </citation>
    <scope>NUCLEOTIDE SEQUENCE</scope>
</reference>
<dbReference type="GO" id="GO:0030170">
    <property type="term" value="F:pyridoxal phosphate binding"/>
    <property type="evidence" value="ECO:0007669"/>
    <property type="project" value="InterPro"/>
</dbReference>
<evidence type="ECO:0000256" key="9">
    <source>
        <dbReference type="ARBA" id="ARBA00032610"/>
    </source>
</evidence>
<evidence type="ECO:0000256" key="4">
    <source>
        <dbReference type="ARBA" id="ARBA00011738"/>
    </source>
</evidence>
<comment type="subunit">
    <text evidence="4">Homodimer.</text>
</comment>
<comment type="similarity">
    <text evidence="3">Belongs to the class-II pyridoxal-phosphate-dependent aminotransferase family. BioF subfamily.</text>
</comment>
<dbReference type="InterPro" id="IPR022834">
    <property type="entry name" value="AONS_Proteobacteria"/>
</dbReference>
<dbReference type="EMBL" id="UOFK01000063">
    <property type="protein sequence ID" value="VAW74942.1"/>
    <property type="molecule type" value="Genomic_DNA"/>
</dbReference>
<gene>
    <name evidence="13" type="ORF">MNBD_GAMMA13-2072</name>
</gene>
<comment type="catalytic activity">
    <reaction evidence="11">
        <text>6-carboxyhexanoyl-[ACP] + L-alanine + H(+) = (8S)-8-amino-7-oxononanoate + holo-[ACP] + CO2</text>
        <dbReference type="Rhea" id="RHEA:42288"/>
        <dbReference type="Rhea" id="RHEA-COMP:9685"/>
        <dbReference type="Rhea" id="RHEA-COMP:9955"/>
        <dbReference type="ChEBI" id="CHEBI:15378"/>
        <dbReference type="ChEBI" id="CHEBI:16526"/>
        <dbReference type="ChEBI" id="CHEBI:57972"/>
        <dbReference type="ChEBI" id="CHEBI:64479"/>
        <dbReference type="ChEBI" id="CHEBI:78846"/>
        <dbReference type="ChEBI" id="CHEBI:149468"/>
        <dbReference type="EC" id="2.3.1.47"/>
    </reaction>
</comment>
<dbReference type="GO" id="GO:0009102">
    <property type="term" value="P:biotin biosynthetic process"/>
    <property type="evidence" value="ECO:0007669"/>
    <property type="project" value="UniProtKB-UniPathway"/>
</dbReference>
<dbReference type="HAMAP" id="MF_01693">
    <property type="entry name" value="BioF_aminotrans_2"/>
    <property type="match status" value="1"/>
</dbReference>
<keyword evidence="13" id="KW-0012">Acyltransferase</keyword>
<keyword evidence="6 13" id="KW-0808">Transferase</keyword>
<evidence type="ECO:0000259" key="12">
    <source>
        <dbReference type="Pfam" id="PF00155"/>
    </source>
</evidence>
<dbReference type="PANTHER" id="PTHR13693">
    <property type="entry name" value="CLASS II AMINOTRANSFERASE/8-AMINO-7-OXONONANOATE SYNTHASE"/>
    <property type="match status" value="1"/>
</dbReference>
<dbReference type="UniPathway" id="UPA00078"/>
<dbReference type="InterPro" id="IPR004723">
    <property type="entry name" value="AONS_Archaea/Proteobacteria"/>
</dbReference>
<dbReference type="CDD" id="cd06454">
    <property type="entry name" value="KBL_like"/>
    <property type="match status" value="1"/>
</dbReference>
<dbReference type="InterPro" id="IPR004839">
    <property type="entry name" value="Aminotransferase_I/II_large"/>
</dbReference>
<evidence type="ECO:0000256" key="11">
    <source>
        <dbReference type="ARBA" id="ARBA00047715"/>
    </source>
</evidence>
<proteinExistence type="inferred from homology"/>
<evidence type="ECO:0000256" key="2">
    <source>
        <dbReference type="ARBA" id="ARBA00004746"/>
    </source>
</evidence>
<dbReference type="NCBIfam" id="TIGR00858">
    <property type="entry name" value="bioF"/>
    <property type="match status" value="1"/>
</dbReference>
<dbReference type="GO" id="GO:0008710">
    <property type="term" value="F:8-amino-7-oxononanoate synthase activity"/>
    <property type="evidence" value="ECO:0007669"/>
    <property type="project" value="UniProtKB-EC"/>
</dbReference>
<dbReference type="Gene3D" id="3.90.1150.10">
    <property type="entry name" value="Aspartate Aminotransferase, domain 1"/>
    <property type="match status" value="1"/>
</dbReference>
<name>A0A3B0YI19_9ZZZZ</name>
<dbReference type="SUPFAM" id="SSF53383">
    <property type="entry name" value="PLP-dependent transferases"/>
    <property type="match status" value="1"/>
</dbReference>
<evidence type="ECO:0000256" key="3">
    <source>
        <dbReference type="ARBA" id="ARBA00010008"/>
    </source>
</evidence>
<dbReference type="InterPro" id="IPR001917">
    <property type="entry name" value="Aminotrans_II_pyridoxalP_BS"/>
</dbReference>
<evidence type="ECO:0000256" key="8">
    <source>
        <dbReference type="ARBA" id="ARBA00022898"/>
    </source>
</evidence>
<accession>A0A3B0YI19</accession>
<organism evidence="13">
    <name type="scientific">hydrothermal vent metagenome</name>
    <dbReference type="NCBI Taxonomy" id="652676"/>
    <lineage>
        <taxon>unclassified sequences</taxon>
        <taxon>metagenomes</taxon>
        <taxon>ecological metagenomes</taxon>
    </lineage>
</organism>
<dbReference type="Pfam" id="PF00155">
    <property type="entry name" value="Aminotran_1_2"/>
    <property type="match status" value="1"/>
</dbReference>
<comment type="cofactor">
    <cofactor evidence="1">
        <name>pyridoxal 5'-phosphate</name>
        <dbReference type="ChEBI" id="CHEBI:597326"/>
    </cofactor>
</comment>
<evidence type="ECO:0000256" key="10">
    <source>
        <dbReference type="ARBA" id="ARBA00033381"/>
    </source>
</evidence>
<comment type="pathway">
    <text evidence="2">Cofactor biosynthesis; biotin biosynthesis.</text>
</comment>
<keyword evidence="7" id="KW-0093">Biotin biosynthesis</keyword>
<sequence>MQDLAAALSKRQQQQLYRRRQTLESPQDVEVQIEGQTYLSFCSNDYLGLANHPDVIEALKAGADRFGVGSGAAHLISGHSVAHQALEEELADFVGRPRALLFSTGYMANLGVISALAGRGDGVFEDRLNHASLIDAAALSGAQLKRYKHADSHALQGKLEGAEVRQCLIATDSVFSMDGDCAPLKQLQALAVMHDSWLLTDDAHGFGMLGPQGRGFCVDQLGAGADNLILMATLGKALGTGGAFVAGSVELIETLIQQARTYVYTTATSPALAWATRTALQLVRQGDDLRQHLNDNISYFRQAARQLNLPLMESICAIQPLRVGDASMAVRLSESLRDEGILVTAIRPPTVPKGTARLRITLCAKHSRQQLDRLLDVLQRIFQEPTHAAG</sequence>
<dbReference type="PANTHER" id="PTHR13693:SF100">
    <property type="entry name" value="8-AMINO-7-OXONONANOATE SYNTHASE"/>
    <property type="match status" value="1"/>
</dbReference>
<dbReference type="PROSITE" id="PS00599">
    <property type="entry name" value="AA_TRANSFER_CLASS_2"/>
    <property type="match status" value="1"/>
</dbReference>
<evidence type="ECO:0000256" key="7">
    <source>
        <dbReference type="ARBA" id="ARBA00022756"/>
    </source>
</evidence>